<comment type="caution">
    <text evidence="2">The sequence shown here is derived from an EMBL/GenBank/DDBJ whole genome shotgun (WGS) entry which is preliminary data.</text>
</comment>
<proteinExistence type="predicted"/>
<accession>A0A0K9YK68</accession>
<evidence type="ECO:0000313" key="2">
    <source>
        <dbReference type="EMBL" id="KNB69047.1"/>
    </source>
</evidence>
<organism evidence="2 3">
    <name type="scientific">Brevibacillus reuszeri</name>
    <dbReference type="NCBI Taxonomy" id="54915"/>
    <lineage>
        <taxon>Bacteria</taxon>
        <taxon>Bacillati</taxon>
        <taxon>Bacillota</taxon>
        <taxon>Bacilli</taxon>
        <taxon>Bacillales</taxon>
        <taxon>Paenibacillaceae</taxon>
        <taxon>Brevibacillus</taxon>
    </lineage>
</organism>
<dbReference type="Proteomes" id="UP000036834">
    <property type="component" value="Unassembled WGS sequence"/>
</dbReference>
<protein>
    <submittedName>
        <fullName evidence="2">Uncharacterized protein</fullName>
    </submittedName>
</protein>
<name>A0A0K9YK68_9BACL</name>
<sequence>LIGRGLIHTLSNHADSVLKERDEKLYSRLLEKVMANAAFFSVNFVVFFMVLKSKSKKIMF</sequence>
<keyword evidence="1" id="KW-1133">Transmembrane helix</keyword>
<dbReference type="PATRIC" id="fig|54915.3.peg.6006"/>
<gene>
    <name evidence="2" type="ORF">ADS79_31510</name>
</gene>
<feature type="transmembrane region" description="Helical" evidence="1">
    <location>
        <begin position="33"/>
        <end position="51"/>
    </location>
</feature>
<keyword evidence="1" id="KW-0472">Membrane</keyword>
<keyword evidence="1" id="KW-0812">Transmembrane</keyword>
<evidence type="ECO:0000256" key="1">
    <source>
        <dbReference type="SAM" id="Phobius"/>
    </source>
</evidence>
<dbReference type="STRING" id="54915.ADS79_31510"/>
<evidence type="ECO:0000313" key="3">
    <source>
        <dbReference type="Proteomes" id="UP000036834"/>
    </source>
</evidence>
<feature type="non-terminal residue" evidence="2">
    <location>
        <position position="1"/>
    </location>
</feature>
<dbReference type="EMBL" id="LGIQ01000016">
    <property type="protein sequence ID" value="KNB69047.1"/>
    <property type="molecule type" value="Genomic_DNA"/>
</dbReference>
<dbReference type="AlphaFoldDB" id="A0A0K9YK68"/>
<dbReference type="RefSeq" id="WP_049742431.1">
    <property type="nucleotide sequence ID" value="NZ_LGIQ01000016.1"/>
</dbReference>
<reference evidence="3" key="1">
    <citation type="submission" date="2015-07" db="EMBL/GenBank/DDBJ databases">
        <title>Genome sequencing project for genomic taxonomy and phylogenomics of Bacillus-like bacteria.</title>
        <authorList>
            <person name="Liu B."/>
            <person name="Wang J."/>
            <person name="Zhu Y."/>
            <person name="Liu G."/>
            <person name="Chen Q."/>
            <person name="Chen Z."/>
            <person name="Lan J."/>
            <person name="Che J."/>
            <person name="Ge C."/>
            <person name="Shi H."/>
            <person name="Pan Z."/>
            <person name="Liu X."/>
        </authorList>
    </citation>
    <scope>NUCLEOTIDE SEQUENCE [LARGE SCALE GENOMIC DNA]</scope>
    <source>
        <strain evidence="3">DSM 9887</strain>
    </source>
</reference>